<feature type="domain" description="C2HC/C3H-type" evidence="6">
    <location>
        <begin position="26"/>
        <end position="55"/>
    </location>
</feature>
<proteinExistence type="predicted"/>
<dbReference type="InterPro" id="IPR049899">
    <property type="entry name" value="Znf_C2HC_C3H"/>
</dbReference>
<dbReference type="VEuPathDB" id="VectorBase:PHUM227500"/>
<keyword evidence="2" id="KW-0677">Repeat</keyword>
<dbReference type="EnsemblMetazoa" id="PHUM227500-RA">
    <property type="protein sequence ID" value="PHUM227500-PA"/>
    <property type="gene ID" value="PHUM227500"/>
</dbReference>
<evidence type="ECO:0000256" key="2">
    <source>
        <dbReference type="ARBA" id="ARBA00022737"/>
    </source>
</evidence>
<dbReference type="AlphaFoldDB" id="E0VIG6"/>
<evidence type="ECO:0000313" key="7">
    <source>
        <dbReference type="EMBL" id="EEB13172.1"/>
    </source>
</evidence>
<sequence>MDSDAIISTSNEYNFTTDDTQTANVTLVSCSTCNRKFFPNRLVIHEKICKNKRKPQVFDIHAMRIRGTVMEKFKTQIKTEDKPIVKEVQCPTCSRTFNPEAAGRHIPICAKKVFKSSIDDNQYEYFKVTHH</sequence>
<evidence type="ECO:0000256" key="3">
    <source>
        <dbReference type="ARBA" id="ARBA00022771"/>
    </source>
</evidence>
<keyword evidence="4" id="KW-0862">Zinc</keyword>
<name>E0VIG6_PEDHC</name>
<dbReference type="Gene3D" id="3.30.160.60">
    <property type="entry name" value="Classic Zinc Finger"/>
    <property type="match status" value="2"/>
</dbReference>
<dbReference type="PROSITE" id="PS52027">
    <property type="entry name" value="ZF_C2HC_C3H"/>
    <property type="match status" value="2"/>
</dbReference>
<reference evidence="8" key="3">
    <citation type="submission" date="2020-05" db="UniProtKB">
        <authorList>
            <consortium name="EnsemblMetazoa"/>
        </authorList>
    </citation>
    <scope>IDENTIFICATION</scope>
    <source>
        <strain evidence="8">USDA</strain>
    </source>
</reference>
<dbReference type="RefSeq" id="XP_002425910.1">
    <property type="nucleotide sequence ID" value="XM_002425865.1"/>
</dbReference>
<reference evidence="7" key="1">
    <citation type="submission" date="2007-04" db="EMBL/GenBank/DDBJ databases">
        <title>Annotation of Pediculus humanus corporis strain USDA.</title>
        <authorList>
            <person name="Kirkness E."/>
            <person name="Hannick L."/>
            <person name="Hass B."/>
            <person name="Bruggner R."/>
            <person name="Lawson D."/>
            <person name="Bidwell S."/>
            <person name="Joardar V."/>
            <person name="Caler E."/>
            <person name="Walenz B."/>
            <person name="Inman J."/>
            <person name="Schobel S."/>
            <person name="Galinsky K."/>
            <person name="Amedeo P."/>
            <person name="Strausberg R."/>
        </authorList>
    </citation>
    <scope>NUCLEOTIDE SEQUENCE</scope>
    <source>
        <strain evidence="7">USDA</strain>
    </source>
</reference>
<accession>E0VIG6</accession>
<evidence type="ECO:0000259" key="6">
    <source>
        <dbReference type="PROSITE" id="PS52027"/>
    </source>
</evidence>
<reference evidence="7" key="2">
    <citation type="submission" date="2007-04" db="EMBL/GenBank/DDBJ databases">
        <title>The genome of the human body louse.</title>
        <authorList>
            <consortium name="The Human Body Louse Genome Consortium"/>
            <person name="Kirkness E."/>
            <person name="Walenz B."/>
            <person name="Hass B."/>
            <person name="Bruggner R."/>
            <person name="Strausberg R."/>
        </authorList>
    </citation>
    <scope>NUCLEOTIDE SEQUENCE</scope>
    <source>
        <strain evidence="7">USDA</strain>
    </source>
</reference>
<evidence type="ECO:0000256" key="1">
    <source>
        <dbReference type="ARBA" id="ARBA00022723"/>
    </source>
</evidence>
<dbReference type="EMBL" id="DS235199">
    <property type="protein sequence ID" value="EEB13172.1"/>
    <property type="molecule type" value="Genomic_DNA"/>
</dbReference>
<dbReference type="Pfam" id="PF13913">
    <property type="entry name" value="zf-C2HC_2"/>
    <property type="match status" value="2"/>
</dbReference>
<dbReference type="GeneID" id="8238659"/>
<dbReference type="Proteomes" id="UP000009046">
    <property type="component" value="Unassembled WGS sequence"/>
</dbReference>
<dbReference type="PANTHER" id="PTHR13555">
    <property type="entry name" value="C2H2 ZINC FINGER CGI-62-RELATED"/>
    <property type="match status" value="1"/>
</dbReference>
<evidence type="ECO:0000313" key="8">
    <source>
        <dbReference type="EnsemblMetazoa" id="PHUM227500-PA"/>
    </source>
</evidence>
<organism>
    <name type="scientific">Pediculus humanus subsp. corporis</name>
    <name type="common">Body louse</name>
    <dbReference type="NCBI Taxonomy" id="121224"/>
    <lineage>
        <taxon>Eukaryota</taxon>
        <taxon>Metazoa</taxon>
        <taxon>Ecdysozoa</taxon>
        <taxon>Arthropoda</taxon>
        <taxon>Hexapoda</taxon>
        <taxon>Insecta</taxon>
        <taxon>Pterygota</taxon>
        <taxon>Neoptera</taxon>
        <taxon>Paraneoptera</taxon>
        <taxon>Psocodea</taxon>
        <taxon>Troctomorpha</taxon>
        <taxon>Phthiraptera</taxon>
        <taxon>Anoplura</taxon>
        <taxon>Pediculidae</taxon>
        <taxon>Pediculus</taxon>
    </lineage>
</organism>
<dbReference type="EMBL" id="AAZO01002649">
    <property type="status" value="NOT_ANNOTATED_CDS"/>
    <property type="molecule type" value="Genomic_DNA"/>
</dbReference>
<dbReference type="KEGG" id="phu:Phum_PHUM227500"/>
<keyword evidence="3 5" id="KW-0863">Zinc-finger</keyword>
<gene>
    <name evidence="8" type="primary">8238659</name>
    <name evidence="7" type="ORF">Phum_PHUM227500</name>
</gene>
<dbReference type="CTD" id="8238659"/>
<keyword evidence="9" id="KW-1185">Reference proteome</keyword>
<evidence type="ECO:0000256" key="4">
    <source>
        <dbReference type="ARBA" id="ARBA00022833"/>
    </source>
</evidence>
<dbReference type="HOGENOM" id="CLU_1930082_0_0_1"/>
<dbReference type="InParanoid" id="E0VIG6"/>
<dbReference type="InterPro" id="IPR026319">
    <property type="entry name" value="ZC2HC1A/B-like"/>
</dbReference>
<keyword evidence="1" id="KW-0479">Metal-binding</keyword>
<feature type="domain" description="C2HC/C3H-type" evidence="6">
    <location>
        <begin position="86"/>
        <end position="115"/>
    </location>
</feature>
<dbReference type="GO" id="GO:0008270">
    <property type="term" value="F:zinc ion binding"/>
    <property type="evidence" value="ECO:0007669"/>
    <property type="project" value="UniProtKB-KW"/>
</dbReference>
<protein>
    <recommendedName>
        <fullName evidence="6">C2HC/C3H-type domain-containing protein</fullName>
    </recommendedName>
</protein>
<dbReference type="OrthoDB" id="265955at2759"/>
<evidence type="ECO:0000256" key="5">
    <source>
        <dbReference type="PROSITE-ProRule" id="PRU01371"/>
    </source>
</evidence>
<evidence type="ECO:0000313" key="9">
    <source>
        <dbReference type="Proteomes" id="UP000009046"/>
    </source>
</evidence>